<feature type="transmembrane region" description="Helical" evidence="1">
    <location>
        <begin position="106"/>
        <end position="126"/>
    </location>
</feature>
<keyword evidence="1" id="KW-1133">Transmembrane helix</keyword>
<comment type="caution">
    <text evidence="2">The sequence shown here is derived from an EMBL/GenBank/DDBJ whole genome shotgun (WGS) entry which is preliminary data.</text>
</comment>
<accession>A0AAD4MPG0</accession>
<sequence>MKTIASVSFVDPLDTSKPYMSYLILAESAATLCLEVFSVAVLSHLAFRSIFLSKTLRYGRRFSPTLFVYLLCQVIFGALAIPYHVYVIGTWNPGMNKYDLTALYWLGMHTTNYLTIVPVALFFVILERCIALKLPIFHSEWMQGKILMFSIAAVFATFVFSITAMLLELPLQMQACKKNLVVRNTVIFDFFLCVVPNYFSVLFNLIADETSANYLGQYVMLLGSVNAAICGLYYSAVFLRNPSLKDDSIYVHSFH</sequence>
<dbReference type="EMBL" id="JAKKPZ010000112">
    <property type="protein sequence ID" value="KAI1701729.1"/>
    <property type="molecule type" value="Genomic_DNA"/>
</dbReference>
<keyword evidence="1" id="KW-0472">Membrane</keyword>
<reference evidence="2" key="1">
    <citation type="submission" date="2022-01" db="EMBL/GenBank/DDBJ databases">
        <title>Genome Sequence Resource for Two Populations of Ditylenchus destructor, the Migratory Endoparasitic Phytonematode.</title>
        <authorList>
            <person name="Zhang H."/>
            <person name="Lin R."/>
            <person name="Xie B."/>
        </authorList>
    </citation>
    <scope>NUCLEOTIDE SEQUENCE</scope>
    <source>
        <strain evidence="2">BazhouSP</strain>
    </source>
</reference>
<gene>
    <name evidence="2" type="ORF">DdX_15901</name>
</gene>
<dbReference type="AlphaFoldDB" id="A0AAD4MPG0"/>
<protein>
    <submittedName>
        <fullName evidence="2">Uncharacterized protein</fullName>
    </submittedName>
</protein>
<feature type="transmembrane region" description="Helical" evidence="1">
    <location>
        <begin position="20"/>
        <end position="45"/>
    </location>
</feature>
<keyword evidence="3" id="KW-1185">Reference proteome</keyword>
<organism evidence="2 3">
    <name type="scientific">Ditylenchus destructor</name>
    <dbReference type="NCBI Taxonomy" id="166010"/>
    <lineage>
        <taxon>Eukaryota</taxon>
        <taxon>Metazoa</taxon>
        <taxon>Ecdysozoa</taxon>
        <taxon>Nematoda</taxon>
        <taxon>Chromadorea</taxon>
        <taxon>Rhabditida</taxon>
        <taxon>Tylenchina</taxon>
        <taxon>Tylenchomorpha</taxon>
        <taxon>Sphaerularioidea</taxon>
        <taxon>Anguinidae</taxon>
        <taxon>Anguininae</taxon>
        <taxon>Ditylenchus</taxon>
    </lineage>
</organism>
<evidence type="ECO:0000256" key="1">
    <source>
        <dbReference type="SAM" id="Phobius"/>
    </source>
</evidence>
<feature type="transmembrane region" description="Helical" evidence="1">
    <location>
        <begin position="66"/>
        <end position="86"/>
    </location>
</feature>
<proteinExistence type="predicted"/>
<dbReference type="Proteomes" id="UP001201812">
    <property type="component" value="Unassembled WGS sequence"/>
</dbReference>
<feature type="transmembrane region" description="Helical" evidence="1">
    <location>
        <begin position="187"/>
        <end position="206"/>
    </location>
</feature>
<evidence type="ECO:0000313" key="3">
    <source>
        <dbReference type="Proteomes" id="UP001201812"/>
    </source>
</evidence>
<keyword evidence="1" id="KW-0812">Transmembrane</keyword>
<feature type="transmembrane region" description="Helical" evidence="1">
    <location>
        <begin position="146"/>
        <end position="167"/>
    </location>
</feature>
<name>A0AAD4MPG0_9BILA</name>
<evidence type="ECO:0000313" key="2">
    <source>
        <dbReference type="EMBL" id="KAI1701729.1"/>
    </source>
</evidence>
<feature type="transmembrane region" description="Helical" evidence="1">
    <location>
        <begin position="218"/>
        <end position="236"/>
    </location>
</feature>